<evidence type="ECO:0000313" key="1">
    <source>
        <dbReference type="EMBL" id="OHA00799.1"/>
    </source>
</evidence>
<accession>A0A1G2KQW6</accession>
<dbReference type="AlphaFoldDB" id="A0A1G2KQW6"/>
<gene>
    <name evidence="1" type="ORF">A3C07_02020</name>
</gene>
<comment type="caution">
    <text evidence="1">The sequence shown here is derived from an EMBL/GenBank/DDBJ whole genome shotgun (WGS) entry which is preliminary data.</text>
</comment>
<proteinExistence type="predicted"/>
<dbReference type="Proteomes" id="UP000179023">
    <property type="component" value="Unassembled WGS sequence"/>
</dbReference>
<organism evidence="1 2">
    <name type="scientific">Candidatus Sungbacteria bacterium RIFCSPHIGHO2_02_FULL_47_11</name>
    <dbReference type="NCBI Taxonomy" id="1802270"/>
    <lineage>
        <taxon>Bacteria</taxon>
        <taxon>Candidatus Sungiibacteriota</taxon>
    </lineage>
</organism>
<name>A0A1G2KQW6_9BACT</name>
<evidence type="ECO:0000313" key="2">
    <source>
        <dbReference type="Proteomes" id="UP000179023"/>
    </source>
</evidence>
<sequence>MLLKIIAGFLALSLKKVALRTLNLEILKYIPARYGFGRPQASNQLPVTNLAASTVLFSKVGLDPLFKSTFFFLLKRCFPKRGWAMDHL</sequence>
<reference evidence="1 2" key="1">
    <citation type="journal article" date="2016" name="Nat. Commun.">
        <title>Thousands of microbial genomes shed light on interconnected biogeochemical processes in an aquifer system.</title>
        <authorList>
            <person name="Anantharaman K."/>
            <person name="Brown C.T."/>
            <person name="Hug L.A."/>
            <person name="Sharon I."/>
            <person name="Castelle C.J."/>
            <person name="Probst A.J."/>
            <person name="Thomas B.C."/>
            <person name="Singh A."/>
            <person name="Wilkins M.J."/>
            <person name="Karaoz U."/>
            <person name="Brodie E.L."/>
            <person name="Williams K.H."/>
            <person name="Hubbard S.S."/>
            <person name="Banfield J.F."/>
        </authorList>
    </citation>
    <scope>NUCLEOTIDE SEQUENCE [LARGE SCALE GENOMIC DNA]</scope>
</reference>
<protein>
    <submittedName>
        <fullName evidence="1">Uncharacterized protein</fullName>
    </submittedName>
</protein>
<dbReference type="EMBL" id="MHQI01000006">
    <property type="protein sequence ID" value="OHA00799.1"/>
    <property type="molecule type" value="Genomic_DNA"/>
</dbReference>
<dbReference type="STRING" id="1802270.A3C07_02020"/>